<feature type="coiled-coil region" evidence="1">
    <location>
        <begin position="206"/>
        <end position="236"/>
    </location>
</feature>
<sequence>MENVGIIDFISLITNINLLFKSVNSNIKENIIPKLDRWRRKLATINISKIVIPSLYLEHYDIKIKKSCRDLTNFMNAIEIIEKEINEQKNKLKLSKDLKNSSKNTYDTMNHTHKNFLTEYSRLEKNLNINIEEIKKIATCISNIMLDQNNASTSILTFDVNRCKLNYLIDANTFEIVKEKIIETQKEMTKKKPHLDSMMKYLDAQNTFMENQKEHFKAENQKLSELKKQKELLKKQSSNSILIIINLILNNIKNTIENIRMHSNAMEKFFEIVIENKNSDRFFQFYENFISMLKDRPFFTAETLSLLKKIAANEEIFDKSDNRIDLIDIIVFYDQKIYELSKQYELMHEKLVKTLENCELCPNL</sequence>
<comment type="caution">
    <text evidence="2">The sequence shown here is derived from an EMBL/GenBank/DDBJ whole genome shotgun (WGS) entry which is preliminary data.</text>
</comment>
<gene>
    <name evidence="2" type="ORF">EDEG_01198</name>
</gene>
<reference evidence="3" key="2">
    <citation type="submission" date="2015-07" db="EMBL/GenBank/DDBJ databases">
        <title>Contrasting host-pathogen interactions and genome evolution in two generalist and specialist microsporidian pathogens of mosquitoes.</title>
        <authorList>
            <consortium name="The Broad Institute Genomics Platform"/>
            <consortium name="The Broad Institute Genome Sequencing Center for Infectious Disease"/>
            <person name="Cuomo C.A."/>
            <person name="Sanscrainte N.D."/>
            <person name="Goldberg J.M."/>
            <person name="Heiman D."/>
            <person name="Young S."/>
            <person name="Zeng Q."/>
            <person name="Becnel J.J."/>
            <person name="Birren B.W."/>
        </authorList>
    </citation>
    <scope>NUCLEOTIDE SEQUENCE [LARGE SCALE GENOMIC DNA]</scope>
    <source>
        <strain evidence="3">USNM 41457</strain>
    </source>
</reference>
<evidence type="ECO:0000313" key="2">
    <source>
        <dbReference type="EMBL" id="EJW04614.1"/>
    </source>
</evidence>
<keyword evidence="3" id="KW-1185">Reference proteome</keyword>
<protein>
    <submittedName>
        <fullName evidence="2">Uncharacterized protein</fullName>
    </submittedName>
</protein>
<feature type="coiled-coil region" evidence="1">
    <location>
        <begin position="71"/>
        <end position="98"/>
    </location>
</feature>
<reference evidence="2 3" key="1">
    <citation type="submission" date="2011-08" db="EMBL/GenBank/DDBJ databases">
        <authorList>
            <person name="Liu Z.J."/>
            <person name="Shi F.L."/>
            <person name="Lu J.Q."/>
            <person name="Li M."/>
            <person name="Wang Z.L."/>
        </authorList>
    </citation>
    <scope>NUCLEOTIDE SEQUENCE [LARGE SCALE GENOMIC DNA]</scope>
    <source>
        <strain evidence="2 3">USNM 41457</strain>
    </source>
</reference>
<evidence type="ECO:0000256" key="1">
    <source>
        <dbReference type="SAM" id="Coils"/>
    </source>
</evidence>
<proteinExistence type="predicted"/>
<organism evidence="2 3">
    <name type="scientific">Edhazardia aedis (strain USNM 41457)</name>
    <name type="common">Microsporidian parasite</name>
    <dbReference type="NCBI Taxonomy" id="1003232"/>
    <lineage>
        <taxon>Eukaryota</taxon>
        <taxon>Fungi</taxon>
        <taxon>Fungi incertae sedis</taxon>
        <taxon>Microsporidia</taxon>
        <taxon>Edhazardia</taxon>
    </lineage>
</organism>
<accession>J9DAV3</accession>
<keyword evidence="1" id="KW-0175">Coiled coil</keyword>
<dbReference type="EMBL" id="AFBI03000016">
    <property type="protein sequence ID" value="EJW04614.1"/>
    <property type="molecule type" value="Genomic_DNA"/>
</dbReference>
<dbReference type="InParanoid" id="J9DAV3"/>
<evidence type="ECO:0000313" key="3">
    <source>
        <dbReference type="Proteomes" id="UP000003163"/>
    </source>
</evidence>
<dbReference type="Proteomes" id="UP000003163">
    <property type="component" value="Unassembled WGS sequence"/>
</dbReference>
<dbReference type="HOGENOM" id="CLU_760824_0_0_1"/>
<name>J9DAV3_EDHAE</name>
<dbReference type="AlphaFoldDB" id="J9DAV3"/>
<dbReference type="VEuPathDB" id="MicrosporidiaDB:EDEG_01198"/>